<proteinExistence type="predicted"/>
<dbReference type="Proteomes" id="UP001207654">
    <property type="component" value="Unassembled WGS sequence"/>
</dbReference>
<evidence type="ECO:0000256" key="3">
    <source>
        <dbReference type="ARBA" id="ARBA00022679"/>
    </source>
</evidence>
<evidence type="ECO:0000259" key="6">
    <source>
        <dbReference type="PROSITE" id="PS50968"/>
    </source>
</evidence>
<dbReference type="InterPro" id="IPR000089">
    <property type="entry name" value="Biotin_lipoyl"/>
</dbReference>
<dbReference type="SUPFAM" id="SSF51230">
    <property type="entry name" value="Single hybrid motif"/>
    <property type="match status" value="1"/>
</dbReference>
<dbReference type="EMBL" id="JAPNKA010000001">
    <property type="protein sequence ID" value="MCY1075686.1"/>
    <property type="molecule type" value="Genomic_DNA"/>
</dbReference>
<keyword evidence="5" id="KW-0012">Acyltransferase</keyword>
<comment type="cofactor">
    <cofactor evidence="1">
        <name>(R)-lipoate</name>
        <dbReference type="ChEBI" id="CHEBI:83088"/>
    </cofactor>
</comment>
<evidence type="ECO:0000256" key="5">
    <source>
        <dbReference type="ARBA" id="ARBA00023315"/>
    </source>
</evidence>
<gene>
    <name evidence="7" type="ORF">OV287_14490</name>
</gene>
<evidence type="ECO:0000256" key="2">
    <source>
        <dbReference type="ARBA" id="ARBA00011484"/>
    </source>
</evidence>
<dbReference type="PANTHER" id="PTHR43178:SF5">
    <property type="entry name" value="LIPOAMIDE ACYLTRANSFERASE COMPONENT OF BRANCHED-CHAIN ALPHA-KETO ACID DEHYDROGENASE COMPLEX, MITOCHONDRIAL"/>
    <property type="match status" value="1"/>
</dbReference>
<organism evidence="7 8">
    <name type="scientific">Archangium lansingense</name>
    <dbReference type="NCBI Taxonomy" id="2995310"/>
    <lineage>
        <taxon>Bacteria</taxon>
        <taxon>Pseudomonadati</taxon>
        <taxon>Myxococcota</taxon>
        <taxon>Myxococcia</taxon>
        <taxon>Myxococcales</taxon>
        <taxon>Cystobacterineae</taxon>
        <taxon>Archangiaceae</taxon>
        <taxon>Archangium</taxon>
    </lineage>
</organism>
<dbReference type="RefSeq" id="WP_267534606.1">
    <property type="nucleotide sequence ID" value="NZ_JAPNKA010000001.1"/>
</dbReference>
<dbReference type="Gene3D" id="2.40.50.100">
    <property type="match status" value="1"/>
</dbReference>
<keyword evidence="3" id="KW-0808">Transferase</keyword>
<reference evidence="7 8" key="1">
    <citation type="submission" date="2022-11" db="EMBL/GenBank/DDBJ databases">
        <title>Minimal conservation of predation-associated metabolite biosynthetic gene clusters underscores biosynthetic potential of Myxococcota including descriptions for ten novel species: Archangium lansinium sp. nov., Myxococcus landrumus sp. nov., Nannocystis bai.</title>
        <authorList>
            <person name="Ahearne A."/>
            <person name="Stevens C."/>
            <person name="Phillips K."/>
        </authorList>
    </citation>
    <scope>NUCLEOTIDE SEQUENCE [LARGE SCALE GENOMIC DNA]</scope>
    <source>
        <strain evidence="7 8">MIWBW</strain>
    </source>
</reference>
<dbReference type="InterPro" id="IPR003016">
    <property type="entry name" value="2-oxoA_DH_lipoyl-BS"/>
</dbReference>
<keyword evidence="4" id="KW-0450">Lipoyl</keyword>
<evidence type="ECO:0000256" key="1">
    <source>
        <dbReference type="ARBA" id="ARBA00001938"/>
    </source>
</evidence>
<dbReference type="PROSITE" id="PS00189">
    <property type="entry name" value="LIPOYL"/>
    <property type="match status" value="1"/>
</dbReference>
<dbReference type="InterPro" id="IPR011053">
    <property type="entry name" value="Single_hybrid_motif"/>
</dbReference>
<name>A0ABT4A265_9BACT</name>
<comment type="caution">
    <text evidence="7">The sequence shown here is derived from an EMBL/GenBank/DDBJ whole genome shotgun (WGS) entry which is preliminary data.</text>
</comment>
<dbReference type="Pfam" id="PF00364">
    <property type="entry name" value="Biotin_lipoyl"/>
    <property type="match status" value="1"/>
</dbReference>
<keyword evidence="8" id="KW-1185">Reference proteome</keyword>
<protein>
    <recommendedName>
        <fullName evidence="6">Lipoyl-binding domain-containing protein</fullName>
    </recommendedName>
</protein>
<dbReference type="PROSITE" id="PS50968">
    <property type="entry name" value="BIOTINYL_LIPOYL"/>
    <property type="match status" value="1"/>
</dbReference>
<evidence type="ECO:0000313" key="7">
    <source>
        <dbReference type="EMBL" id="MCY1075686.1"/>
    </source>
</evidence>
<sequence length="80" mass="8489">MIDVLMPQLGEDVAEGTVDKWLVREGDLVTREQPLVEVATDKADTEIPAPAAGRVIEICAAEGAVVPTEGLLCRLDETAS</sequence>
<accession>A0ABT4A265</accession>
<feature type="domain" description="Lipoyl-binding" evidence="6">
    <location>
        <begin position="1"/>
        <end position="76"/>
    </location>
</feature>
<dbReference type="PANTHER" id="PTHR43178">
    <property type="entry name" value="DIHYDROLIPOAMIDE ACETYLTRANSFERASE COMPONENT OF PYRUVATE DEHYDROGENASE COMPLEX"/>
    <property type="match status" value="1"/>
</dbReference>
<comment type="subunit">
    <text evidence="2">Forms a 24-polypeptide structural core with octahedral symmetry.</text>
</comment>
<evidence type="ECO:0000313" key="8">
    <source>
        <dbReference type="Proteomes" id="UP001207654"/>
    </source>
</evidence>
<evidence type="ECO:0000256" key="4">
    <source>
        <dbReference type="ARBA" id="ARBA00022823"/>
    </source>
</evidence>
<dbReference type="CDD" id="cd06849">
    <property type="entry name" value="lipoyl_domain"/>
    <property type="match status" value="1"/>
</dbReference>
<dbReference type="InterPro" id="IPR050743">
    <property type="entry name" value="2-oxoacid_DH_E2_comp"/>
</dbReference>